<evidence type="ECO:0000313" key="2">
    <source>
        <dbReference type="Proteomes" id="UP000546007"/>
    </source>
</evidence>
<reference evidence="1 2" key="1">
    <citation type="submission" date="2020-08" db="EMBL/GenBank/DDBJ databases">
        <title>Genomic Encyclopedia of Type Strains, Phase IV (KMG-IV): sequencing the most valuable type-strain genomes for metagenomic binning, comparative biology and taxonomic classification.</title>
        <authorList>
            <person name="Goeker M."/>
        </authorList>
    </citation>
    <scope>NUCLEOTIDE SEQUENCE [LARGE SCALE GENOMIC DNA]</scope>
    <source>
        <strain evidence="1 2">DSM 105721</strain>
    </source>
</reference>
<gene>
    <name evidence="1" type="ORF">GGR14_000047</name>
</gene>
<dbReference type="GeneID" id="93100506"/>
<comment type="caution">
    <text evidence="1">The sequence shown here is derived from an EMBL/GenBank/DDBJ whole genome shotgun (WGS) entry which is preliminary data.</text>
</comment>
<keyword evidence="2" id="KW-1185">Reference proteome</keyword>
<organism evidence="1 2">
    <name type="scientific">Butyricimonas faecihominis</name>
    <dbReference type="NCBI Taxonomy" id="1472416"/>
    <lineage>
        <taxon>Bacteria</taxon>
        <taxon>Pseudomonadati</taxon>
        <taxon>Bacteroidota</taxon>
        <taxon>Bacteroidia</taxon>
        <taxon>Bacteroidales</taxon>
        <taxon>Odoribacteraceae</taxon>
        <taxon>Butyricimonas</taxon>
    </lineage>
</organism>
<evidence type="ECO:0000313" key="1">
    <source>
        <dbReference type="EMBL" id="MBB4024286.1"/>
    </source>
</evidence>
<dbReference type="Proteomes" id="UP000546007">
    <property type="component" value="Unassembled WGS sequence"/>
</dbReference>
<dbReference type="RefSeq" id="WP_151411683.1">
    <property type="nucleotide sequence ID" value="NZ_AP028155.1"/>
</dbReference>
<sequence>MEKIKTYRQYIEQTSFNKVWDILRSQYGETEDVKQFYIDLYEELKSLPKSPNGKPIQIREVYDFDRETLSEKLLYLSVDNVCYRQEVLIDQKVKVSTEQKIKDEEILALILYMSTLHGFETGRQADKAMADWLKSLKDDEPQRIQSDTDRNKAEAKSLERKKQYFWKHTINYDYAYDWSPILIILRRKIEFNIGYWYYHQRYVGWDVDVSRMELCCKLIDIAIDDGISGQKFYLNYRNAHRFKKDELSDDKDIIDSQTCELRAAKACHLVFKLLEKEIHKWWD</sequence>
<protein>
    <submittedName>
        <fullName evidence="1">Uncharacterized protein</fullName>
    </submittedName>
</protein>
<dbReference type="OrthoDB" id="1098704at2"/>
<proteinExistence type="predicted"/>
<dbReference type="EMBL" id="JACIES010000001">
    <property type="protein sequence ID" value="MBB4024286.1"/>
    <property type="molecule type" value="Genomic_DNA"/>
</dbReference>
<accession>A0A7W6HSS6</accession>
<dbReference type="AlphaFoldDB" id="A0A7W6HSS6"/>
<name>A0A7W6HSS6_9BACT</name>